<sequence>MYTTSFQGMYPAVPANVRSSHLNSHYGPYSMYQGHYGYHPYSYPNYGNVGNFQSSMNPNYGHLIPYQPKVKTHNTQQVKAKPINKTQHQKIKSPIKHHQYHWHHGFPYGQGSGLFPDYYQSNY</sequence>
<accession>A0ABT5V8I6</accession>
<proteinExistence type="predicted"/>
<evidence type="ECO:0000313" key="2">
    <source>
        <dbReference type="Proteomes" id="UP001148125"/>
    </source>
</evidence>
<evidence type="ECO:0008006" key="3">
    <source>
        <dbReference type="Google" id="ProtNLM"/>
    </source>
</evidence>
<name>A0ABT5V8I6_9BACI</name>
<keyword evidence="2" id="KW-1185">Reference proteome</keyword>
<protein>
    <recommendedName>
        <fullName evidence="3">Spore coat protein</fullName>
    </recommendedName>
</protein>
<evidence type="ECO:0000313" key="1">
    <source>
        <dbReference type="EMBL" id="MDE5411773.1"/>
    </source>
</evidence>
<organism evidence="1 2">
    <name type="scientific">Alkalihalobacterium chitinilyticum</name>
    <dbReference type="NCBI Taxonomy" id="2980103"/>
    <lineage>
        <taxon>Bacteria</taxon>
        <taxon>Bacillati</taxon>
        <taxon>Bacillota</taxon>
        <taxon>Bacilli</taxon>
        <taxon>Bacillales</taxon>
        <taxon>Bacillaceae</taxon>
        <taxon>Alkalihalobacterium</taxon>
    </lineage>
</organism>
<dbReference type="EMBL" id="JAOTPO010000001">
    <property type="protein sequence ID" value="MDE5411773.1"/>
    <property type="molecule type" value="Genomic_DNA"/>
</dbReference>
<dbReference type="Proteomes" id="UP001148125">
    <property type="component" value="Unassembled WGS sequence"/>
</dbReference>
<comment type="caution">
    <text evidence="1">The sequence shown here is derived from an EMBL/GenBank/DDBJ whole genome shotgun (WGS) entry which is preliminary data.</text>
</comment>
<dbReference type="RefSeq" id="WP_275116410.1">
    <property type="nucleotide sequence ID" value="NZ_JAOTPO010000001.1"/>
</dbReference>
<gene>
    <name evidence="1" type="ORF">N7Z68_00070</name>
</gene>
<reference evidence="1" key="1">
    <citation type="submission" date="2024-05" db="EMBL/GenBank/DDBJ databases">
        <title>Alkalihalobacillus sp. strain MEB203 novel alkaliphilic bacterium from Lonar Lake, India.</title>
        <authorList>
            <person name="Joshi A."/>
            <person name="Thite S."/>
            <person name="Mengade P."/>
        </authorList>
    </citation>
    <scope>NUCLEOTIDE SEQUENCE</scope>
    <source>
        <strain evidence="1">MEB 203</strain>
    </source>
</reference>